<dbReference type="CDD" id="cd08411">
    <property type="entry name" value="PBP2_OxyR"/>
    <property type="match status" value="1"/>
</dbReference>
<dbReference type="InterPro" id="IPR036390">
    <property type="entry name" value="WH_DNA-bd_sf"/>
</dbReference>
<dbReference type="OrthoDB" id="5297026at2"/>
<feature type="domain" description="HTH lysR-type" evidence="6">
    <location>
        <begin position="1"/>
        <end position="58"/>
    </location>
</feature>
<comment type="similarity">
    <text evidence="1">Belongs to the LysR transcriptional regulatory family.</text>
</comment>
<dbReference type="Pfam" id="PF00126">
    <property type="entry name" value="HTH_1"/>
    <property type="match status" value="1"/>
</dbReference>
<protein>
    <submittedName>
        <fullName evidence="7">LysR family transcriptional regulator</fullName>
    </submittedName>
</protein>
<dbReference type="PRINTS" id="PR00039">
    <property type="entry name" value="HTHLYSR"/>
</dbReference>
<dbReference type="Gene3D" id="1.10.10.10">
    <property type="entry name" value="Winged helix-like DNA-binding domain superfamily/Winged helix DNA-binding domain"/>
    <property type="match status" value="1"/>
</dbReference>
<evidence type="ECO:0000256" key="5">
    <source>
        <dbReference type="ARBA" id="ARBA00023163"/>
    </source>
</evidence>
<evidence type="ECO:0000256" key="4">
    <source>
        <dbReference type="ARBA" id="ARBA00023159"/>
    </source>
</evidence>
<organism evidence="7 8">
    <name type="scientific">Thioalkalivibrio halophilus</name>
    <dbReference type="NCBI Taxonomy" id="252474"/>
    <lineage>
        <taxon>Bacteria</taxon>
        <taxon>Pseudomonadati</taxon>
        <taxon>Pseudomonadota</taxon>
        <taxon>Gammaproteobacteria</taxon>
        <taxon>Chromatiales</taxon>
        <taxon>Ectothiorhodospiraceae</taxon>
        <taxon>Thioalkalivibrio</taxon>
    </lineage>
</organism>
<dbReference type="InterPro" id="IPR005119">
    <property type="entry name" value="LysR_subst-bd"/>
</dbReference>
<dbReference type="InterPro" id="IPR036388">
    <property type="entry name" value="WH-like_DNA-bd_sf"/>
</dbReference>
<dbReference type="GO" id="GO:0003677">
    <property type="term" value="F:DNA binding"/>
    <property type="evidence" value="ECO:0007669"/>
    <property type="project" value="UniProtKB-KW"/>
</dbReference>
<keyword evidence="4" id="KW-0010">Activator</keyword>
<keyword evidence="2" id="KW-0805">Transcription regulation</keyword>
<reference evidence="7 8" key="1">
    <citation type="submission" date="2017-02" db="EMBL/GenBank/DDBJ databases">
        <title>Genomic diversity within the haloalkaliphilic genus Thioalkalivibrio.</title>
        <authorList>
            <person name="Ahn A.-C."/>
            <person name="Meier-Kolthoff J."/>
            <person name="Overmars L."/>
            <person name="Richter M."/>
            <person name="Woyke T."/>
            <person name="Sorokin D.Y."/>
            <person name="Muyzer G."/>
        </authorList>
    </citation>
    <scope>NUCLEOTIDE SEQUENCE [LARGE SCALE GENOMIC DNA]</scope>
    <source>
        <strain evidence="7 8">HL17</strain>
    </source>
</reference>
<evidence type="ECO:0000256" key="3">
    <source>
        <dbReference type="ARBA" id="ARBA00023125"/>
    </source>
</evidence>
<dbReference type="Gene3D" id="3.40.190.10">
    <property type="entry name" value="Periplasmic binding protein-like II"/>
    <property type="match status" value="2"/>
</dbReference>
<dbReference type="PANTHER" id="PTHR30346">
    <property type="entry name" value="TRANSCRIPTIONAL DUAL REGULATOR HCAR-RELATED"/>
    <property type="match status" value="1"/>
</dbReference>
<evidence type="ECO:0000313" key="7">
    <source>
        <dbReference type="EMBL" id="OOC11319.1"/>
    </source>
</evidence>
<dbReference type="PANTHER" id="PTHR30346:SF26">
    <property type="entry name" value="HYDROGEN PEROXIDE-INDUCIBLE GENES ACTIVATOR"/>
    <property type="match status" value="1"/>
</dbReference>
<dbReference type="FunFam" id="1.10.10.10:FF:000001">
    <property type="entry name" value="LysR family transcriptional regulator"/>
    <property type="match status" value="1"/>
</dbReference>
<dbReference type="RefSeq" id="WP_018947041.1">
    <property type="nucleotide sequence ID" value="NZ_MUZR01000004.1"/>
</dbReference>
<gene>
    <name evidence="7" type="ORF">B1A74_01500</name>
</gene>
<proteinExistence type="inferred from homology"/>
<dbReference type="PROSITE" id="PS50931">
    <property type="entry name" value="HTH_LYSR"/>
    <property type="match status" value="1"/>
</dbReference>
<comment type="caution">
    <text evidence="7">The sequence shown here is derived from an EMBL/GenBank/DDBJ whole genome shotgun (WGS) entry which is preliminary data.</text>
</comment>
<dbReference type="Pfam" id="PF03466">
    <property type="entry name" value="LysR_substrate"/>
    <property type="match status" value="1"/>
</dbReference>
<evidence type="ECO:0000256" key="1">
    <source>
        <dbReference type="ARBA" id="ARBA00009437"/>
    </source>
</evidence>
<dbReference type="Proteomes" id="UP000189177">
    <property type="component" value="Unassembled WGS sequence"/>
</dbReference>
<evidence type="ECO:0000256" key="2">
    <source>
        <dbReference type="ARBA" id="ARBA00023015"/>
    </source>
</evidence>
<dbReference type="EMBL" id="MUZR01000004">
    <property type="protein sequence ID" value="OOC11319.1"/>
    <property type="molecule type" value="Genomic_DNA"/>
</dbReference>
<sequence>MTLSELRYAVAVADARHFGRAAEACHVSQPSLSVAVRKLEDELGVMLFERGHGEISVTPAGERVIAQARQVLSEAEQLRNVAAQSQDPMVGPLRLGAIYTIAPYLLPELIPVLHERAPQMPLVIEENYTSRLRERLKQGDLDVIIVSLPFEEPGIVTLPLYDEPFVGVLPGSHPLAERDTVELQEMAQETLLLLGAGHCFRDQVLERCPECQKTVTADGSTPSNLEGSSLETIRHMVASGMGVTILPCTAAGADRYAQRLLAVRRFEEPVPSRRVALAWRSRFPRPEAVEALRQAILQTPLTCVDFIRPGDGDG</sequence>
<accession>A0A1V3A1Z4</accession>
<name>A0A1V3A1Z4_9GAMM</name>
<keyword evidence="3" id="KW-0238">DNA-binding</keyword>
<evidence type="ECO:0000313" key="8">
    <source>
        <dbReference type="Proteomes" id="UP000189177"/>
    </source>
</evidence>
<dbReference type="GO" id="GO:0032993">
    <property type="term" value="C:protein-DNA complex"/>
    <property type="evidence" value="ECO:0007669"/>
    <property type="project" value="TreeGrafter"/>
</dbReference>
<evidence type="ECO:0000259" key="6">
    <source>
        <dbReference type="PROSITE" id="PS50931"/>
    </source>
</evidence>
<dbReference type="SUPFAM" id="SSF53850">
    <property type="entry name" value="Periplasmic binding protein-like II"/>
    <property type="match status" value="1"/>
</dbReference>
<dbReference type="AlphaFoldDB" id="A0A1V3A1Z4"/>
<dbReference type="InterPro" id="IPR000847">
    <property type="entry name" value="LysR_HTH_N"/>
</dbReference>
<dbReference type="GO" id="GO:0003700">
    <property type="term" value="F:DNA-binding transcription factor activity"/>
    <property type="evidence" value="ECO:0007669"/>
    <property type="project" value="InterPro"/>
</dbReference>
<keyword evidence="5" id="KW-0804">Transcription</keyword>
<dbReference type="STRING" id="252474.B1A74_01500"/>
<keyword evidence="8" id="KW-1185">Reference proteome</keyword>
<dbReference type="SUPFAM" id="SSF46785">
    <property type="entry name" value="Winged helix' DNA-binding domain"/>
    <property type="match status" value="1"/>
</dbReference>